<comment type="caution">
    <text evidence="8">The sequence shown here is derived from an EMBL/GenBank/DDBJ whole genome shotgun (WGS) entry which is preliminary data.</text>
</comment>
<dbReference type="InterPro" id="IPR042065">
    <property type="entry name" value="E3_ELL-like"/>
</dbReference>
<organism evidence="8 9">
    <name type="scientific">Paramuricea clavata</name>
    <name type="common">Red gorgonian</name>
    <name type="synonym">Violescent sea-whip</name>
    <dbReference type="NCBI Taxonomy" id="317549"/>
    <lineage>
        <taxon>Eukaryota</taxon>
        <taxon>Metazoa</taxon>
        <taxon>Cnidaria</taxon>
        <taxon>Anthozoa</taxon>
        <taxon>Octocorallia</taxon>
        <taxon>Malacalcyonacea</taxon>
        <taxon>Plexauridae</taxon>
        <taxon>Paramuricea</taxon>
    </lineage>
</organism>
<dbReference type="PANTHER" id="PTHR23288:SF17">
    <property type="entry name" value="RNA POLYMERASE II ELONGATION FACTOR ELL"/>
    <property type="match status" value="1"/>
</dbReference>
<keyword evidence="8" id="KW-0648">Protein biosynthesis</keyword>
<dbReference type="GO" id="GO:0000987">
    <property type="term" value="F:cis-regulatory region sequence-specific DNA binding"/>
    <property type="evidence" value="ECO:0007669"/>
    <property type="project" value="TreeGrafter"/>
</dbReference>
<name>A0A7D9JDF0_PARCT</name>
<proteinExistence type="inferred from homology"/>
<dbReference type="GO" id="GO:0006368">
    <property type="term" value="P:transcription elongation by RNA polymerase II"/>
    <property type="evidence" value="ECO:0007669"/>
    <property type="project" value="InterPro"/>
</dbReference>
<dbReference type="InterPro" id="IPR036390">
    <property type="entry name" value="WH_DNA-bd_sf"/>
</dbReference>
<dbReference type="SUPFAM" id="SSF46785">
    <property type="entry name" value="Winged helix' DNA-binding domain"/>
    <property type="match status" value="1"/>
</dbReference>
<dbReference type="GO" id="GO:0042795">
    <property type="term" value="P:snRNA transcription by RNA polymerase II"/>
    <property type="evidence" value="ECO:0007669"/>
    <property type="project" value="TreeGrafter"/>
</dbReference>
<feature type="compositionally biased region" description="Basic and acidic residues" evidence="7">
    <location>
        <begin position="155"/>
        <end position="169"/>
    </location>
</feature>
<accession>A0A7D9JDF0</accession>
<dbReference type="InterPro" id="IPR031176">
    <property type="entry name" value="ELL/occludin"/>
</dbReference>
<protein>
    <submittedName>
        <fullName evidence="8">RNA polymerase II elongation factor ELL2-like</fullName>
    </submittedName>
</protein>
<evidence type="ECO:0000313" key="9">
    <source>
        <dbReference type="Proteomes" id="UP001152795"/>
    </source>
</evidence>
<dbReference type="SUPFAM" id="SSF144292">
    <property type="entry name" value="occludin/ELL-like"/>
    <property type="match status" value="1"/>
</dbReference>
<keyword evidence="3" id="KW-0805">Transcription regulation</keyword>
<dbReference type="EMBL" id="CACRXK020014845">
    <property type="protein sequence ID" value="CAB4027514.1"/>
    <property type="molecule type" value="Genomic_DNA"/>
</dbReference>
<keyword evidence="8" id="KW-0251">Elongation factor</keyword>
<dbReference type="InterPro" id="IPR010844">
    <property type="entry name" value="Occludin_ELL"/>
</dbReference>
<dbReference type="GO" id="GO:0003746">
    <property type="term" value="F:translation elongation factor activity"/>
    <property type="evidence" value="ECO:0007669"/>
    <property type="project" value="UniProtKB-KW"/>
</dbReference>
<feature type="compositionally biased region" description="Low complexity" evidence="7">
    <location>
        <begin position="175"/>
        <end position="188"/>
    </location>
</feature>
<evidence type="ECO:0000256" key="2">
    <source>
        <dbReference type="ARBA" id="ARBA00009171"/>
    </source>
</evidence>
<dbReference type="AlphaFoldDB" id="A0A7D9JDF0"/>
<evidence type="ECO:0000256" key="7">
    <source>
        <dbReference type="SAM" id="MobiDB-lite"/>
    </source>
</evidence>
<evidence type="ECO:0000256" key="5">
    <source>
        <dbReference type="ARBA" id="ARBA00023242"/>
    </source>
</evidence>
<dbReference type="PROSITE" id="PS51980">
    <property type="entry name" value="OCEL"/>
    <property type="match status" value="1"/>
</dbReference>
<evidence type="ECO:0000256" key="3">
    <source>
        <dbReference type="ARBA" id="ARBA00023015"/>
    </source>
</evidence>
<comment type="subcellular location">
    <subcellularLocation>
        <location evidence="1">Nucleus</location>
    </subcellularLocation>
</comment>
<dbReference type="Proteomes" id="UP001152795">
    <property type="component" value="Unassembled WGS sequence"/>
</dbReference>
<evidence type="ECO:0000313" key="8">
    <source>
        <dbReference type="EMBL" id="CAB4027514.1"/>
    </source>
</evidence>
<dbReference type="GO" id="GO:0032968">
    <property type="term" value="P:positive regulation of transcription elongation by RNA polymerase II"/>
    <property type="evidence" value="ECO:0007669"/>
    <property type="project" value="TreeGrafter"/>
</dbReference>
<keyword evidence="4" id="KW-0804">Transcription</keyword>
<dbReference type="Gene3D" id="1.10.10.2670">
    <property type="entry name" value="E3 ubiquitin-protein ligase"/>
    <property type="match status" value="1"/>
</dbReference>
<dbReference type="Gene3D" id="6.10.140.340">
    <property type="match status" value="1"/>
</dbReference>
<dbReference type="PANTHER" id="PTHR23288">
    <property type="entry name" value="OCCLUDIN AND RNA POLYMERASE II ELONGATION FACTOR ELL"/>
    <property type="match status" value="1"/>
</dbReference>
<dbReference type="InterPro" id="IPR019464">
    <property type="entry name" value="ELL_N"/>
</dbReference>
<comment type="similarity">
    <text evidence="2 6">Belongs to the ELL/occludin family.</text>
</comment>
<sequence length="310" mass="35443">MTFLVDGVKLKDAIVLTNVLQQVSAMQDNVYVLNRHFYTEVQMDVDTWPGYTDEDRETVKNKIVSEMGSSVDRLSPGPLIAPSLLGINSTKRPLSGGNKPGKNPAGKKPRIAHSNLNTPAKNEGKRAETSPPKLTSQSPRIVPPRRASREKHKTNHEMNKKTPNKDSTKTTKATNGSENNGNDSNNNNCSFSKTDSPLNEDYLLKYPEIKTYEQRCSYKEDFAKEYTEFTATKERLDLVTKQFNDLKEKLKNYPADSHAAKELQEEIFKVYEEKKERWTKDRQRLNYLYPKLNHIKKLVIQYDQAHFGTS</sequence>
<keyword evidence="9" id="KW-1185">Reference proteome</keyword>
<reference evidence="8" key="1">
    <citation type="submission" date="2020-04" db="EMBL/GenBank/DDBJ databases">
        <authorList>
            <person name="Alioto T."/>
            <person name="Alioto T."/>
            <person name="Gomez Garrido J."/>
        </authorList>
    </citation>
    <scope>NUCLEOTIDE SEQUENCE</scope>
    <source>
        <strain evidence="8">A484AB</strain>
    </source>
</reference>
<gene>
    <name evidence="8" type="ORF">PACLA_8A007910</name>
</gene>
<dbReference type="GO" id="GO:0008023">
    <property type="term" value="C:transcription elongation factor complex"/>
    <property type="evidence" value="ECO:0007669"/>
    <property type="project" value="InterPro"/>
</dbReference>
<evidence type="ECO:0000256" key="6">
    <source>
        <dbReference type="PROSITE-ProRule" id="PRU01324"/>
    </source>
</evidence>
<dbReference type="Pfam" id="PF10390">
    <property type="entry name" value="ELL"/>
    <property type="match status" value="1"/>
</dbReference>
<evidence type="ECO:0000256" key="4">
    <source>
        <dbReference type="ARBA" id="ARBA00023163"/>
    </source>
</evidence>
<dbReference type="Pfam" id="PF07303">
    <property type="entry name" value="Occludin_ELL"/>
    <property type="match status" value="1"/>
</dbReference>
<feature type="region of interest" description="Disordered" evidence="7">
    <location>
        <begin position="69"/>
        <end position="196"/>
    </location>
</feature>
<keyword evidence="5" id="KW-0539">Nucleus</keyword>
<dbReference type="OrthoDB" id="6284217at2759"/>
<evidence type="ECO:0000256" key="1">
    <source>
        <dbReference type="ARBA" id="ARBA00004123"/>
    </source>
</evidence>